<feature type="transmembrane region" description="Helical" evidence="1">
    <location>
        <begin position="150"/>
        <end position="167"/>
    </location>
</feature>
<evidence type="ECO:0000259" key="2">
    <source>
        <dbReference type="Pfam" id="PF02517"/>
    </source>
</evidence>
<name>A0ABR7Q5C7_9FLAO</name>
<dbReference type="PANTHER" id="PTHR43592">
    <property type="entry name" value="CAAX AMINO TERMINAL PROTEASE"/>
    <property type="match status" value="1"/>
</dbReference>
<comment type="caution">
    <text evidence="3">The sequence shown here is derived from an EMBL/GenBank/DDBJ whole genome shotgun (WGS) entry which is preliminary data.</text>
</comment>
<dbReference type="GO" id="GO:0008237">
    <property type="term" value="F:metallopeptidase activity"/>
    <property type="evidence" value="ECO:0007669"/>
    <property type="project" value="UniProtKB-KW"/>
</dbReference>
<protein>
    <submittedName>
        <fullName evidence="3">CPBP family intramembrane metalloprotease</fullName>
    </submittedName>
</protein>
<dbReference type="Pfam" id="PF02517">
    <property type="entry name" value="Rce1-like"/>
    <property type="match status" value="1"/>
</dbReference>
<accession>A0ABR7Q5C7</accession>
<feature type="transmembrane region" description="Helical" evidence="1">
    <location>
        <begin position="75"/>
        <end position="93"/>
    </location>
</feature>
<reference evidence="3 4" key="1">
    <citation type="submission" date="2020-07" db="EMBL/GenBank/DDBJ databases">
        <title>Description of Kordia aestuariivivens sp. nov., isolated from a tidal flat.</title>
        <authorList>
            <person name="Park S."/>
            <person name="Yoon J.-H."/>
        </authorList>
    </citation>
    <scope>NUCLEOTIDE SEQUENCE [LARGE SCALE GENOMIC DNA]</scope>
    <source>
        <strain evidence="3 4">YSTF-M3</strain>
    </source>
</reference>
<dbReference type="Proteomes" id="UP000619238">
    <property type="component" value="Unassembled WGS sequence"/>
</dbReference>
<gene>
    <name evidence="3" type="ORF">H2O64_02600</name>
</gene>
<feature type="transmembrane region" description="Helical" evidence="1">
    <location>
        <begin position="173"/>
        <end position="191"/>
    </location>
</feature>
<dbReference type="PANTHER" id="PTHR43592:SF15">
    <property type="entry name" value="CAAX AMINO TERMINAL PROTEASE FAMILY PROTEIN"/>
    <property type="match status" value="1"/>
</dbReference>
<feature type="domain" description="CAAX prenyl protease 2/Lysostaphin resistance protein A-like" evidence="2">
    <location>
        <begin position="75"/>
        <end position="160"/>
    </location>
</feature>
<keyword evidence="4" id="KW-1185">Reference proteome</keyword>
<keyword evidence="1" id="KW-1133">Transmembrane helix</keyword>
<feature type="transmembrane region" description="Helical" evidence="1">
    <location>
        <begin position="26"/>
        <end position="44"/>
    </location>
</feature>
<keyword evidence="1" id="KW-0812">Transmembrane</keyword>
<evidence type="ECO:0000256" key="1">
    <source>
        <dbReference type="SAM" id="Phobius"/>
    </source>
</evidence>
<evidence type="ECO:0000313" key="3">
    <source>
        <dbReference type="EMBL" id="MBC8753544.1"/>
    </source>
</evidence>
<organism evidence="3 4">
    <name type="scientific">Kordia aestuariivivens</name>
    <dbReference type="NCBI Taxonomy" id="2759037"/>
    <lineage>
        <taxon>Bacteria</taxon>
        <taxon>Pseudomonadati</taxon>
        <taxon>Bacteroidota</taxon>
        <taxon>Flavobacteriia</taxon>
        <taxon>Flavobacteriales</taxon>
        <taxon>Flavobacteriaceae</taxon>
        <taxon>Kordia</taxon>
    </lineage>
</organism>
<sequence>MIVIIIMIKMWGIDIRKLFKIVSVKHILYLIVIGLLITLLYPIFNIPNLLNGFSVNKTGLMMPITNVFEQKGISFYYVIRTLLLIPFLEETLYRGIIQNKLKEKFSATWAIVISSLFFAVGHMAFEQSITVFFSSLLIGYIYHKSNNLSIVVLLHSFINLGFLFLKIEYTDTISVSILLYHFALIALLLFISKKYPKKDSHGN</sequence>
<dbReference type="RefSeq" id="WP_187560574.1">
    <property type="nucleotide sequence ID" value="NZ_JACGWS010000001.1"/>
</dbReference>
<proteinExistence type="predicted"/>
<feature type="transmembrane region" description="Helical" evidence="1">
    <location>
        <begin position="105"/>
        <end position="121"/>
    </location>
</feature>
<keyword evidence="3" id="KW-0482">Metalloprotease</keyword>
<evidence type="ECO:0000313" key="4">
    <source>
        <dbReference type="Proteomes" id="UP000619238"/>
    </source>
</evidence>
<dbReference type="InterPro" id="IPR003675">
    <property type="entry name" value="Rce1/LyrA-like_dom"/>
</dbReference>
<dbReference type="EMBL" id="JACGWS010000001">
    <property type="protein sequence ID" value="MBC8753544.1"/>
    <property type="molecule type" value="Genomic_DNA"/>
</dbReference>
<keyword evidence="3" id="KW-0378">Hydrolase</keyword>
<keyword evidence="3" id="KW-0645">Protease</keyword>
<keyword evidence="1" id="KW-0472">Membrane</keyword>